<dbReference type="HOGENOM" id="CLU_093209_0_0_1"/>
<dbReference type="EMBL" id="KB822722">
    <property type="protein sequence ID" value="ETN38459.1"/>
    <property type="molecule type" value="Genomic_DNA"/>
</dbReference>
<dbReference type="Pfam" id="PF19834">
    <property type="entry name" value="DUF6314"/>
    <property type="match status" value="1"/>
</dbReference>
<dbReference type="InterPro" id="IPR045632">
    <property type="entry name" value="DUF6314"/>
</dbReference>
<evidence type="ECO:0000313" key="2">
    <source>
        <dbReference type="EMBL" id="ETN38459.1"/>
    </source>
</evidence>
<reference evidence="2 3" key="1">
    <citation type="submission" date="2013-03" db="EMBL/GenBank/DDBJ databases">
        <title>The Genome Sequence of Phialophora europaea CBS 101466.</title>
        <authorList>
            <consortium name="The Broad Institute Genomics Platform"/>
            <person name="Cuomo C."/>
            <person name="de Hoog S."/>
            <person name="Gorbushina A."/>
            <person name="Walker B."/>
            <person name="Young S.K."/>
            <person name="Zeng Q."/>
            <person name="Gargeya S."/>
            <person name="Fitzgerald M."/>
            <person name="Haas B."/>
            <person name="Abouelleil A."/>
            <person name="Allen A.W."/>
            <person name="Alvarado L."/>
            <person name="Arachchi H.M."/>
            <person name="Berlin A.M."/>
            <person name="Chapman S.B."/>
            <person name="Gainer-Dewar J."/>
            <person name="Goldberg J."/>
            <person name="Griggs A."/>
            <person name="Gujja S."/>
            <person name="Hansen M."/>
            <person name="Howarth C."/>
            <person name="Imamovic A."/>
            <person name="Ireland A."/>
            <person name="Larimer J."/>
            <person name="McCowan C."/>
            <person name="Murphy C."/>
            <person name="Pearson M."/>
            <person name="Poon T.W."/>
            <person name="Priest M."/>
            <person name="Roberts A."/>
            <person name="Saif S."/>
            <person name="Shea T."/>
            <person name="Sisk P."/>
            <person name="Sykes S."/>
            <person name="Wortman J."/>
            <person name="Nusbaum C."/>
            <person name="Birren B."/>
        </authorList>
    </citation>
    <scope>NUCLEOTIDE SEQUENCE [LARGE SCALE GENOMIC DNA]</scope>
    <source>
        <strain evidence="2 3">CBS 101466</strain>
    </source>
</reference>
<organism evidence="2 3">
    <name type="scientific">Cyphellophora europaea (strain CBS 101466)</name>
    <name type="common">Phialophora europaea</name>
    <dbReference type="NCBI Taxonomy" id="1220924"/>
    <lineage>
        <taxon>Eukaryota</taxon>
        <taxon>Fungi</taxon>
        <taxon>Dikarya</taxon>
        <taxon>Ascomycota</taxon>
        <taxon>Pezizomycotina</taxon>
        <taxon>Eurotiomycetes</taxon>
        <taxon>Chaetothyriomycetidae</taxon>
        <taxon>Chaetothyriales</taxon>
        <taxon>Cyphellophoraceae</taxon>
        <taxon>Cyphellophora</taxon>
    </lineage>
</organism>
<dbReference type="eggNOG" id="KOG1399">
    <property type="taxonomic scope" value="Eukaryota"/>
</dbReference>
<accession>W2RRX7</accession>
<dbReference type="OrthoDB" id="66881at2759"/>
<protein>
    <recommendedName>
        <fullName evidence="1">DUF6314 domain-containing protein</fullName>
    </recommendedName>
</protein>
<feature type="domain" description="DUF6314" evidence="1">
    <location>
        <begin position="14"/>
        <end position="188"/>
    </location>
</feature>
<evidence type="ECO:0000313" key="3">
    <source>
        <dbReference type="Proteomes" id="UP000030752"/>
    </source>
</evidence>
<dbReference type="GeneID" id="19973833"/>
<dbReference type="VEuPathDB" id="FungiDB:HMPREF1541_06494"/>
<name>W2RRX7_CYPE1</name>
<keyword evidence="3" id="KW-1185">Reference proteome</keyword>
<evidence type="ECO:0000259" key="1">
    <source>
        <dbReference type="Pfam" id="PF19834"/>
    </source>
</evidence>
<proteinExistence type="predicted"/>
<gene>
    <name evidence="2" type="ORF">HMPREF1541_06494</name>
</gene>
<sequence length="189" mass="21164">MSRATYLHTLWDSLAGTWLLDRDLQSANASEPSGRCVGTATFKTRAPSPVLDQDGKLHLADAEMLYRENGEFQLPNHVKVPFSKKYVWRLSVAGDDPEMSVWFTKPGTDQVDYLFHNVDLTVAEGGRVAHGSGGHLCVEDFYSTSYIFFMQESTPLDEMKAAALGSWETIHEVQGPSKDQTLTTRFTRE</sequence>
<dbReference type="RefSeq" id="XP_008719048.1">
    <property type="nucleotide sequence ID" value="XM_008720826.1"/>
</dbReference>
<dbReference type="AlphaFoldDB" id="W2RRX7"/>
<dbReference type="Proteomes" id="UP000030752">
    <property type="component" value="Unassembled WGS sequence"/>
</dbReference>
<dbReference type="InParanoid" id="W2RRX7"/>